<keyword evidence="3" id="KW-1185">Reference proteome</keyword>
<feature type="compositionally biased region" description="Polar residues" evidence="1">
    <location>
        <begin position="144"/>
        <end position="161"/>
    </location>
</feature>
<feature type="non-terminal residue" evidence="2">
    <location>
        <position position="1"/>
    </location>
</feature>
<dbReference type="AlphaFoldDB" id="A0A6G1K646"/>
<feature type="compositionally biased region" description="Basic residues" evidence="1">
    <location>
        <begin position="126"/>
        <end position="135"/>
    </location>
</feature>
<feature type="region of interest" description="Disordered" evidence="1">
    <location>
        <begin position="235"/>
        <end position="265"/>
    </location>
</feature>
<sequence length="311" mass="32745">ENSTQLIFCISTCSPWHFIDIYLSPSSCFPRAISISFAMRFSTAAFLGLTTTAAAAAAAAVAPTVDKSNTPFKNLDIANRDTDVPGKQVRHVSAKFMDIRSKSSGIEGAIIKKSNPVTEKSANSLKSRKPKRGAVRYRVGNKSALESRSAALQTVDSTASSADERSTNNDAESADSDTDNNGANNGGNTTGGISDSADSDNNDSKDRIANKPSPVTRRLNARALRLARRPTLDYDITDGEDSAATGDEQETSKSRKARRKAKDVRRIVVRSSGGDVVVKRKGAGGNGSTTTVTGEAAGEDGFTGDDESGGN</sequence>
<accession>A0A6G1K646</accession>
<feature type="compositionally biased region" description="Basic residues" evidence="1">
    <location>
        <begin position="254"/>
        <end position="263"/>
    </location>
</feature>
<evidence type="ECO:0000256" key="1">
    <source>
        <dbReference type="SAM" id="MobiDB-lite"/>
    </source>
</evidence>
<proteinExistence type="predicted"/>
<feature type="compositionally biased region" description="Acidic residues" evidence="1">
    <location>
        <begin position="302"/>
        <end position="311"/>
    </location>
</feature>
<evidence type="ECO:0000313" key="3">
    <source>
        <dbReference type="Proteomes" id="UP000799428"/>
    </source>
</evidence>
<dbReference type="Proteomes" id="UP000799428">
    <property type="component" value="Unassembled WGS sequence"/>
</dbReference>
<feature type="region of interest" description="Disordered" evidence="1">
    <location>
        <begin position="117"/>
        <end position="221"/>
    </location>
</feature>
<evidence type="ECO:0000313" key="2">
    <source>
        <dbReference type="EMBL" id="KAF2707921.1"/>
    </source>
</evidence>
<organism evidence="2 3">
    <name type="scientific">Pleomassaria siparia CBS 279.74</name>
    <dbReference type="NCBI Taxonomy" id="1314801"/>
    <lineage>
        <taxon>Eukaryota</taxon>
        <taxon>Fungi</taxon>
        <taxon>Dikarya</taxon>
        <taxon>Ascomycota</taxon>
        <taxon>Pezizomycotina</taxon>
        <taxon>Dothideomycetes</taxon>
        <taxon>Pleosporomycetidae</taxon>
        <taxon>Pleosporales</taxon>
        <taxon>Pleomassariaceae</taxon>
        <taxon>Pleomassaria</taxon>
    </lineage>
</organism>
<gene>
    <name evidence="2" type="ORF">K504DRAFT_511850</name>
</gene>
<reference evidence="2" key="1">
    <citation type="journal article" date="2020" name="Stud. Mycol.">
        <title>101 Dothideomycetes genomes: a test case for predicting lifestyles and emergence of pathogens.</title>
        <authorList>
            <person name="Haridas S."/>
            <person name="Albert R."/>
            <person name="Binder M."/>
            <person name="Bloem J."/>
            <person name="Labutti K."/>
            <person name="Salamov A."/>
            <person name="Andreopoulos B."/>
            <person name="Baker S."/>
            <person name="Barry K."/>
            <person name="Bills G."/>
            <person name="Bluhm B."/>
            <person name="Cannon C."/>
            <person name="Castanera R."/>
            <person name="Culley D."/>
            <person name="Daum C."/>
            <person name="Ezra D."/>
            <person name="Gonzalez J."/>
            <person name="Henrissat B."/>
            <person name="Kuo A."/>
            <person name="Liang C."/>
            <person name="Lipzen A."/>
            <person name="Lutzoni F."/>
            <person name="Magnuson J."/>
            <person name="Mondo S."/>
            <person name="Nolan M."/>
            <person name="Ohm R."/>
            <person name="Pangilinan J."/>
            <person name="Park H.-J."/>
            <person name="Ramirez L."/>
            <person name="Alfaro M."/>
            <person name="Sun H."/>
            <person name="Tritt A."/>
            <person name="Yoshinaga Y."/>
            <person name="Zwiers L.-H."/>
            <person name="Turgeon B."/>
            <person name="Goodwin S."/>
            <person name="Spatafora J."/>
            <person name="Crous P."/>
            <person name="Grigoriev I."/>
        </authorList>
    </citation>
    <scope>NUCLEOTIDE SEQUENCE</scope>
    <source>
        <strain evidence="2">CBS 279.74</strain>
    </source>
</reference>
<name>A0A6G1K646_9PLEO</name>
<feature type="region of interest" description="Disordered" evidence="1">
    <location>
        <begin position="278"/>
        <end position="311"/>
    </location>
</feature>
<protein>
    <submittedName>
        <fullName evidence="2">Uncharacterized protein</fullName>
    </submittedName>
</protein>
<dbReference type="EMBL" id="MU005773">
    <property type="protein sequence ID" value="KAF2707921.1"/>
    <property type="molecule type" value="Genomic_DNA"/>
</dbReference>